<gene>
    <name evidence="9" type="ORF">N8A98_20045</name>
</gene>
<dbReference type="NCBIfam" id="NF033085">
    <property type="entry name" value="bla_class_C"/>
    <property type="match status" value="1"/>
</dbReference>
<evidence type="ECO:0000259" key="8">
    <source>
        <dbReference type="Pfam" id="PF00144"/>
    </source>
</evidence>
<evidence type="ECO:0000313" key="9">
    <source>
        <dbReference type="EMBL" id="UXN69490.1"/>
    </source>
</evidence>
<dbReference type="InterPro" id="IPR001466">
    <property type="entry name" value="Beta-lactam-related"/>
</dbReference>
<feature type="chain" id="PRO_5047273039" description="Beta-lactamase" evidence="7">
    <location>
        <begin position="28"/>
        <end position="388"/>
    </location>
</feature>
<dbReference type="PANTHER" id="PTHR46825:SF8">
    <property type="entry name" value="BETA-LACTAMASE-RELATED"/>
    <property type="match status" value="1"/>
</dbReference>
<dbReference type="SUPFAM" id="SSF56601">
    <property type="entry name" value="beta-lactamase/transpeptidase-like"/>
    <property type="match status" value="1"/>
</dbReference>
<evidence type="ECO:0000256" key="7">
    <source>
        <dbReference type="SAM" id="SignalP"/>
    </source>
</evidence>
<keyword evidence="7" id="KW-0732">Signal</keyword>
<organism evidence="9 10">
    <name type="scientific">Devosia neptuniae</name>
    <dbReference type="NCBI Taxonomy" id="191302"/>
    <lineage>
        <taxon>Bacteria</taxon>
        <taxon>Pseudomonadati</taxon>
        <taxon>Pseudomonadota</taxon>
        <taxon>Alphaproteobacteria</taxon>
        <taxon>Hyphomicrobiales</taxon>
        <taxon>Devosiaceae</taxon>
        <taxon>Devosia</taxon>
    </lineage>
</organism>
<dbReference type="EC" id="3.5.2.6" evidence="3 6"/>
<evidence type="ECO:0000256" key="4">
    <source>
        <dbReference type="ARBA" id="ARBA00022801"/>
    </source>
</evidence>
<comment type="similarity">
    <text evidence="2 6">Belongs to the class-C beta-lactamase family.</text>
</comment>
<evidence type="ECO:0000313" key="10">
    <source>
        <dbReference type="Proteomes" id="UP001061862"/>
    </source>
</evidence>
<feature type="domain" description="Beta-lactamase-related" evidence="8">
    <location>
        <begin position="38"/>
        <end position="383"/>
    </location>
</feature>
<feature type="signal peptide" evidence="7">
    <location>
        <begin position="1"/>
        <end position="27"/>
    </location>
</feature>
<accession>A0ABY6CBI5</accession>
<keyword evidence="5 6" id="KW-0046">Antibiotic resistance</keyword>
<sequence length="388" mass="41133">MFITNRIAAPLALAAVTTCLSSIAVFAAEPPAAIAAAVDAAFGPLLEQHGVPGIAVAVSVDGQQYFFNYGVAAKDTGAPVTENTLFELGSVSKTFTATLGAYADALDRLALDDHPSKYLPELDGAAIDKASLLHLATYTAGGLPLQFTDGAGGMESYFQQWTADATPGEQRRYSNPSIGLFGHLTALALNDDFAHLMETEMFPQLGLEDSYIKVPEAAMARYAWGYNKDGKPTRVNPGWLAAEAYGVKSSTVDMMRFVEANIAPDTLAPLVQRAVEGTHIGYFRAGEMVQGLGWEQYPFPVSLERLLAGNSSDMAMKPNPAEALVPPAAPEGPALFNKTGSTNGFGAYVAFVPDRKIGVVMLANKNFPIPARITATHAVLEQLAEAVD</sequence>
<evidence type="ECO:0000256" key="5">
    <source>
        <dbReference type="ARBA" id="ARBA00023251"/>
    </source>
</evidence>
<dbReference type="InterPro" id="IPR050491">
    <property type="entry name" value="AmpC-like"/>
</dbReference>
<comment type="catalytic activity">
    <reaction evidence="1 6">
        <text>a beta-lactam + H2O = a substituted beta-amino acid</text>
        <dbReference type="Rhea" id="RHEA:20401"/>
        <dbReference type="ChEBI" id="CHEBI:15377"/>
        <dbReference type="ChEBI" id="CHEBI:35627"/>
        <dbReference type="ChEBI" id="CHEBI:140347"/>
        <dbReference type="EC" id="3.5.2.6"/>
    </reaction>
</comment>
<evidence type="ECO:0000256" key="2">
    <source>
        <dbReference type="ARBA" id="ARBA00007840"/>
    </source>
</evidence>
<reference evidence="9 10" key="1">
    <citation type="submission" date="2022-09" db="EMBL/GenBank/DDBJ databases">
        <title>Interaction between co-microsymbionts with complementary sets of symbiotic genes in legume-rhizobium systems.</title>
        <authorList>
            <person name="Safronova V."/>
            <person name="Sazanova A."/>
            <person name="Afonin A."/>
            <person name="Chirak E."/>
        </authorList>
    </citation>
    <scope>NUCLEOTIDE SEQUENCE [LARGE SCALE GENOMIC DNA]</scope>
    <source>
        <strain evidence="9 10">A18/4-1</strain>
    </source>
</reference>
<proteinExistence type="inferred from homology"/>
<name>A0ABY6CBI5_9HYPH</name>
<dbReference type="InterPro" id="IPR012338">
    <property type="entry name" value="Beta-lactam/transpept-like"/>
</dbReference>
<dbReference type="RefSeq" id="WP_262167981.1">
    <property type="nucleotide sequence ID" value="NZ_CP104965.1"/>
</dbReference>
<dbReference type="InterPro" id="IPR001586">
    <property type="entry name" value="Beta-lactam_class-C_AS"/>
</dbReference>
<keyword evidence="10" id="KW-1185">Reference proteome</keyword>
<evidence type="ECO:0000256" key="6">
    <source>
        <dbReference type="RuleBase" id="RU361140"/>
    </source>
</evidence>
<dbReference type="InterPro" id="IPR058136">
    <property type="entry name" value="AmpC"/>
</dbReference>
<evidence type="ECO:0000256" key="1">
    <source>
        <dbReference type="ARBA" id="ARBA00001526"/>
    </source>
</evidence>
<keyword evidence="4 6" id="KW-0378">Hydrolase</keyword>
<dbReference type="EMBL" id="CP104965">
    <property type="protein sequence ID" value="UXN69490.1"/>
    <property type="molecule type" value="Genomic_DNA"/>
</dbReference>
<dbReference type="Gene3D" id="3.40.710.10">
    <property type="entry name" value="DD-peptidase/beta-lactamase superfamily"/>
    <property type="match status" value="1"/>
</dbReference>
<dbReference type="Pfam" id="PF00144">
    <property type="entry name" value="Beta-lactamase"/>
    <property type="match status" value="1"/>
</dbReference>
<protein>
    <recommendedName>
        <fullName evidence="3 6">Beta-lactamase</fullName>
        <ecNumber evidence="3 6">3.5.2.6</ecNumber>
    </recommendedName>
</protein>
<evidence type="ECO:0000256" key="3">
    <source>
        <dbReference type="ARBA" id="ARBA00012865"/>
    </source>
</evidence>
<dbReference type="PROSITE" id="PS00336">
    <property type="entry name" value="BETA_LACTAMASE_C"/>
    <property type="match status" value="1"/>
</dbReference>
<dbReference type="PANTHER" id="PTHR46825">
    <property type="entry name" value="D-ALANYL-D-ALANINE-CARBOXYPEPTIDASE/ENDOPEPTIDASE AMPH"/>
    <property type="match status" value="1"/>
</dbReference>
<dbReference type="Proteomes" id="UP001061862">
    <property type="component" value="Chromosome"/>
</dbReference>